<proteinExistence type="predicted"/>
<reference evidence="1 2" key="1">
    <citation type="submission" date="2014-06" db="EMBL/GenBank/DDBJ databases">
        <authorList>
            <person name="Ju J."/>
            <person name="Zhang J."/>
        </authorList>
    </citation>
    <scope>NUCLEOTIDE SEQUENCE [LARGE SCALE GENOMIC DNA]</scope>
    <source>
        <strain evidence="1 2">DsW_47</strain>
    </source>
</reference>
<protein>
    <submittedName>
        <fullName evidence="1">Uncharacterized protein</fullName>
    </submittedName>
</protein>
<accession>A0A1Z5YS70</accession>
<comment type="caution">
    <text evidence="1">The sequence shown here is derived from an EMBL/GenBank/DDBJ whole genome shotgun (WGS) entry which is preliminary data.</text>
</comment>
<organism evidence="1 2">
    <name type="scientific">Acetobacter cibinongensis</name>
    <dbReference type="NCBI Taxonomy" id="146475"/>
    <lineage>
        <taxon>Bacteria</taxon>
        <taxon>Pseudomonadati</taxon>
        <taxon>Pseudomonadota</taxon>
        <taxon>Alphaproteobacteria</taxon>
        <taxon>Acetobacterales</taxon>
        <taxon>Acetobacteraceae</taxon>
        <taxon>Acetobacter</taxon>
    </lineage>
</organism>
<dbReference type="Proteomes" id="UP000196086">
    <property type="component" value="Unassembled WGS sequence"/>
</dbReference>
<dbReference type="EMBL" id="JOMQ01000054">
    <property type="protein sequence ID" value="OUJ00959.1"/>
    <property type="molecule type" value="Genomic_DNA"/>
</dbReference>
<name>A0A1Z5YS70_9PROT</name>
<sequence>MELILGLRIFNSAPLLRQRLCMADWSHAPLHTYMQAAKMGELPVEVPFMTQLCGHTLLISPRAQQQCTELLSKSSVILHSPT</sequence>
<evidence type="ECO:0000313" key="1">
    <source>
        <dbReference type="EMBL" id="OUJ00959.1"/>
    </source>
</evidence>
<evidence type="ECO:0000313" key="2">
    <source>
        <dbReference type="Proteomes" id="UP000196086"/>
    </source>
</evidence>
<dbReference type="AlphaFoldDB" id="A0A1Z5YS70"/>
<gene>
    <name evidence="1" type="ORF">HK14_11210</name>
</gene>